<organism evidence="2 3">
    <name type="scientific">Eleusine coracana subsp. coracana</name>
    <dbReference type="NCBI Taxonomy" id="191504"/>
    <lineage>
        <taxon>Eukaryota</taxon>
        <taxon>Viridiplantae</taxon>
        <taxon>Streptophyta</taxon>
        <taxon>Embryophyta</taxon>
        <taxon>Tracheophyta</taxon>
        <taxon>Spermatophyta</taxon>
        <taxon>Magnoliopsida</taxon>
        <taxon>Liliopsida</taxon>
        <taxon>Poales</taxon>
        <taxon>Poaceae</taxon>
        <taxon>PACMAD clade</taxon>
        <taxon>Chloridoideae</taxon>
        <taxon>Cynodonteae</taxon>
        <taxon>Eleusininae</taxon>
        <taxon>Eleusine</taxon>
    </lineage>
</organism>
<feature type="region of interest" description="Disordered" evidence="1">
    <location>
        <begin position="656"/>
        <end position="690"/>
    </location>
</feature>
<dbReference type="EMBL" id="BQKI01000004">
    <property type="protein sequence ID" value="GJM92973.1"/>
    <property type="molecule type" value="Genomic_DNA"/>
</dbReference>
<keyword evidence="3" id="KW-1185">Reference proteome</keyword>
<comment type="caution">
    <text evidence="2">The sequence shown here is derived from an EMBL/GenBank/DDBJ whole genome shotgun (WGS) entry which is preliminary data.</text>
</comment>
<dbReference type="AlphaFoldDB" id="A0AAV5C508"/>
<name>A0AAV5C508_ELECO</name>
<reference evidence="2" key="1">
    <citation type="journal article" date="2018" name="DNA Res.">
        <title>Multiple hybrid de novo genome assembly of finger millet, an orphan allotetraploid crop.</title>
        <authorList>
            <person name="Hatakeyama M."/>
            <person name="Aluri S."/>
            <person name="Balachadran M.T."/>
            <person name="Sivarajan S.R."/>
            <person name="Patrignani A."/>
            <person name="Gruter S."/>
            <person name="Poveda L."/>
            <person name="Shimizu-Inatsugi R."/>
            <person name="Baeten J."/>
            <person name="Francoijs K.J."/>
            <person name="Nataraja K.N."/>
            <person name="Reddy Y.A.N."/>
            <person name="Phadnis S."/>
            <person name="Ravikumar R.L."/>
            <person name="Schlapbach R."/>
            <person name="Sreeman S.M."/>
            <person name="Shimizu K.K."/>
        </authorList>
    </citation>
    <scope>NUCLEOTIDE SEQUENCE</scope>
</reference>
<evidence type="ECO:0000313" key="2">
    <source>
        <dbReference type="EMBL" id="GJM92973.1"/>
    </source>
</evidence>
<proteinExistence type="predicted"/>
<sequence length="690" mass="75777">MGNNNVISQQASEEPTHGVEIIEPSNGSPGIDNTEDNEKEGTQDEQVTSNQSHSSSKIEDADEKNRASIQDNASIQDGQSDILSNKDHELVEDVETEATINPTEIVTPISKAIEDMIIIKDSLVCSEKIKQLEHGNQDMVGESTIVNPSSLFAENLEVPPEEGEEPRSHENTRISGNLAGEDSNEILEKGHIIVSTVEDQLVVMQEEITTSTESIVSTYHDADDSEIKEVVIEDKTGQKDKPSYMQLLDAKNIETSTGYIIEIPQEKEEIGPVNKTTTIEPMLVSDEVIEEANPEYSACEVKKGLEKHELNERLVSSRMLSDSVTATVEHSDVERTYMKEGIVAITVAVHNLAEIFEREKESKEYDDELVSPLVGNGNLALSSSYHIVTVNEGKDKRINGTVESDKGTVKEYQEQGTADIYAEILGQHSPFESNGNWTVSSSCHLVTVNEGKEQRVNGILSCHKDTVKEIQEQSTAEIYVEGLGQHINAQVTPKEGGDLRNLQMIKPSDPVLLLEDFENSGCIKPDISDSNEGTITSTYCIRTIDTQDIIDSSQGSQSGQLLLEEHEVVKLENGEIVSTCMQSVEEDKLKIDNILIDVSNHEKAGASSTHIGFTIESNQEGDTRTTTAVGFTAEGNQAKVTVGVDKATEKQYPLQMSTSNFKRESSEETPLLQRGEITGSFSNSTKHHSK</sequence>
<feature type="compositionally biased region" description="Polar residues" evidence="1">
    <location>
        <begin position="1"/>
        <end position="13"/>
    </location>
</feature>
<dbReference type="Proteomes" id="UP001054889">
    <property type="component" value="Unassembled WGS sequence"/>
</dbReference>
<feature type="compositionally biased region" description="Polar residues" evidence="1">
    <location>
        <begin position="44"/>
        <end position="55"/>
    </location>
</feature>
<evidence type="ECO:0000313" key="3">
    <source>
        <dbReference type="Proteomes" id="UP001054889"/>
    </source>
</evidence>
<feature type="region of interest" description="Disordered" evidence="1">
    <location>
        <begin position="158"/>
        <end position="177"/>
    </location>
</feature>
<evidence type="ECO:0000256" key="1">
    <source>
        <dbReference type="SAM" id="MobiDB-lite"/>
    </source>
</evidence>
<gene>
    <name evidence="2" type="primary">ga09482</name>
    <name evidence="2" type="ORF">PR202_ga09482</name>
</gene>
<protein>
    <submittedName>
        <fullName evidence="2">Uncharacterized protein</fullName>
    </submittedName>
</protein>
<feature type="region of interest" description="Disordered" evidence="1">
    <location>
        <begin position="1"/>
        <end position="83"/>
    </location>
</feature>
<reference evidence="2" key="2">
    <citation type="submission" date="2021-12" db="EMBL/GenBank/DDBJ databases">
        <title>Resequencing data analysis of finger millet.</title>
        <authorList>
            <person name="Hatakeyama M."/>
            <person name="Aluri S."/>
            <person name="Balachadran M.T."/>
            <person name="Sivarajan S.R."/>
            <person name="Poveda L."/>
            <person name="Shimizu-Inatsugi R."/>
            <person name="Schlapbach R."/>
            <person name="Sreeman S.M."/>
            <person name="Shimizu K.K."/>
        </authorList>
    </citation>
    <scope>NUCLEOTIDE SEQUENCE</scope>
</reference>
<feature type="compositionally biased region" description="Basic and acidic residues" evidence="1">
    <location>
        <begin position="56"/>
        <end position="66"/>
    </location>
</feature>
<accession>A0AAV5C508</accession>
<feature type="compositionally biased region" description="Polar residues" evidence="1">
    <location>
        <begin position="67"/>
        <end position="83"/>
    </location>
</feature>